<feature type="domain" description="Ig-like" evidence="8">
    <location>
        <begin position="76"/>
        <end position="169"/>
    </location>
</feature>
<dbReference type="InterPro" id="IPR007110">
    <property type="entry name" value="Ig-like_dom"/>
</dbReference>
<evidence type="ECO:0000259" key="8">
    <source>
        <dbReference type="PROSITE" id="PS50835"/>
    </source>
</evidence>
<keyword evidence="2 7" id="KW-0812">Transmembrane</keyword>
<proteinExistence type="predicted"/>
<keyword evidence="7" id="KW-1133">Transmembrane helix</keyword>
<dbReference type="InterPro" id="IPR013783">
    <property type="entry name" value="Ig-like_fold"/>
</dbReference>
<accession>A0A8D0TJC4</accession>
<organism evidence="9 10">
    <name type="scientific">Sus scrofa</name>
    <name type="common">Pig</name>
    <dbReference type="NCBI Taxonomy" id="9823"/>
    <lineage>
        <taxon>Eukaryota</taxon>
        <taxon>Metazoa</taxon>
        <taxon>Chordata</taxon>
        <taxon>Craniata</taxon>
        <taxon>Vertebrata</taxon>
        <taxon>Euteleostomi</taxon>
        <taxon>Mammalia</taxon>
        <taxon>Eutheria</taxon>
        <taxon>Laurasiatheria</taxon>
        <taxon>Artiodactyla</taxon>
        <taxon>Suina</taxon>
        <taxon>Suidae</taxon>
        <taxon>Sus</taxon>
    </lineage>
</organism>
<evidence type="ECO:0000256" key="3">
    <source>
        <dbReference type="ARBA" id="ARBA00022729"/>
    </source>
</evidence>
<feature type="region of interest" description="Disordered" evidence="6">
    <location>
        <begin position="22"/>
        <end position="42"/>
    </location>
</feature>
<sequence>MSQGPSFPHFLTNHENSTKRLMQEAEKCQEKQKRERERVHGSCMKRLQPLDAPPLESSPWGLAMRLLEALLLLWVPGSLCLSGPSTVSGAVGGSLSVQCRYKEEYKEFDKYWCRQPCLLIWHQAVETRGANVEVRSGRVSIVDRPEDLTFTVTLENLTAQDAGKYRCGVATILQEEGLLGFLPDPFFQVQVIVPPASSSNSSTGMPEPLSRQQGSQLSSIHFLLLVFLKVPLLLGMLSAVLWVHRPQGAICGETQPA</sequence>
<feature type="transmembrane region" description="Helical" evidence="7">
    <location>
        <begin position="220"/>
        <end position="243"/>
    </location>
</feature>
<dbReference type="Gene3D" id="2.60.40.10">
    <property type="entry name" value="Immunoglobulins"/>
    <property type="match status" value="1"/>
</dbReference>
<dbReference type="GO" id="GO:0016020">
    <property type="term" value="C:membrane"/>
    <property type="evidence" value="ECO:0007669"/>
    <property type="project" value="UniProtKB-SubCell"/>
</dbReference>
<evidence type="ECO:0000313" key="9">
    <source>
        <dbReference type="Ensembl" id="ENSSSCP00025042017.1"/>
    </source>
</evidence>
<evidence type="ECO:0000256" key="1">
    <source>
        <dbReference type="ARBA" id="ARBA00004370"/>
    </source>
</evidence>
<evidence type="ECO:0000256" key="5">
    <source>
        <dbReference type="ARBA" id="ARBA00023157"/>
    </source>
</evidence>
<dbReference type="AlphaFoldDB" id="A0A8D0TJC4"/>
<dbReference type="SUPFAM" id="SSF48726">
    <property type="entry name" value="Immunoglobulin"/>
    <property type="match status" value="1"/>
</dbReference>
<dbReference type="PROSITE" id="PS50835">
    <property type="entry name" value="IG_LIKE"/>
    <property type="match status" value="1"/>
</dbReference>
<dbReference type="InterPro" id="IPR050671">
    <property type="entry name" value="CD300_family_receptors"/>
</dbReference>
<dbReference type="InterPro" id="IPR013106">
    <property type="entry name" value="Ig_V-set"/>
</dbReference>
<comment type="subcellular location">
    <subcellularLocation>
        <location evidence="1">Membrane</location>
    </subcellularLocation>
</comment>
<dbReference type="FunFam" id="2.60.40.10:FF:000370">
    <property type="entry name" value="CMRF35-like molecule 1"/>
    <property type="match status" value="1"/>
</dbReference>
<dbReference type="SMART" id="SM00409">
    <property type="entry name" value="IG"/>
    <property type="match status" value="1"/>
</dbReference>
<name>A0A8D0TJC4_PIG</name>
<dbReference type="Ensembl" id="ENSSSCT00025095722.1">
    <property type="protein sequence ID" value="ENSSSCP00025042017.1"/>
    <property type="gene ID" value="ENSSSCG00025069704.1"/>
</dbReference>
<dbReference type="PANTHER" id="PTHR11860">
    <property type="entry name" value="POLYMERIC-IMMUNOGLOBULIN RECEPTOR"/>
    <property type="match status" value="1"/>
</dbReference>
<dbReference type="Proteomes" id="UP000694727">
    <property type="component" value="Unplaced"/>
</dbReference>
<dbReference type="Pfam" id="PF07686">
    <property type="entry name" value="V-set"/>
    <property type="match status" value="1"/>
</dbReference>
<dbReference type="CDD" id="cd05716">
    <property type="entry name" value="IgV_pIgR_like"/>
    <property type="match status" value="1"/>
</dbReference>
<evidence type="ECO:0000256" key="4">
    <source>
        <dbReference type="ARBA" id="ARBA00023136"/>
    </source>
</evidence>
<keyword evidence="5" id="KW-1015">Disulfide bond</keyword>
<dbReference type="InterPro" id="IPR003599">
    <property type="entry name" value="Ig_sub"/>
</dbReference>
<gene>
    <name evidence="9" type="primary">CD300H</name>
</gene>
<evidence type="ECO:0000313" key="10">
    <source>
        <dbReference type="Proteomes" id="UP000694727"/>
    </source>
</evidence>
<feature type="compositionally biased region" description="Basic and acidic residues" evidence="6">
    <location>
        <begin position="22"/>
        <end position="40"/>
    </location>
</feature>
<evidence type="ECO:0000256" key="7">
    <source>
        <dbReference type="SAM" id="Phobius"/>
    </source>
</evidence>
<keyword evidence="4 7" id="KW-0472">Membrane</keyword>
<dbReference type="InterPro" id="IPR036179">
    <property type="entry name" value="Ig-like_dom_sf"/>
</dbReference>
<keyword evidence="3" id="KW-0732">Signal</keyword>
<protein>
    <recommendedName>
        <fullName evidence="8">Ig-like domain-containing protein</fullName>
    </recommendedName>
</protein>
<reference evidence="9" key="1">
    <citation type="submission" date="2025-08" db="UniProtKB">
        <authorList>
            <consortium name="Ensembl"/>
        </authorList>
    </citation>
    <scope>IDENTIFICATION</scope>
</reference>
<evidence type="ECO:0000256" key="6">
    <source>
        <dbReference type="SAM" id="MobiDB-lite"/>
    </source>
</evidence>
<evidence type="ECO:0000256" key="2">
    <source>
        <dbReference type="ARBA" id="ARBA00022692"/>
    </source>
</evidence>
<dbReference type="PANTHER" id="PTHR11860:SF117">
    <property type="entry name" value="PROTEIN CD300H"/>
    <property type="match status" value="1"/>
</dbReference>